<gene>
    <name evidence="2" type="ORF">TRFO_10462</name>
</gene>
<evidence type="ECO:0000259" key="1">
    <source>
        <dbReference type="PROSITE" id="PS50097"/>
    </source>
</evidence>
<comment type="caution">
    <text evidence="2">The sequence shown here is derived from an EMBL/GenBank/DDBJ whole genome shotgun (WGS) entry which is preliminary data.</text>
</comment>
<keyword evidence="3" id="KW-1185">Reference proteome</keyword>
<evidence type="ECO:0000313" key="3">
    <source>
        <dbReference type="Proteomes" id="UP000179807"/>
    </source>
</evidence>
<feature type="domain" description="BTB" evidence="1">
    <location>
        <begin position="24"/>
        <end position="88"/>
    </location>
</feature>
<dbReference type="EMBL" id="MLAK01001237">
    <property type="protein sequence ID" value="OHS95563.1"/>
    <property type="molecule type" value="Genomic_DNA"/>
</dbReference>
<proteinExistence type="predicted"/>
<name>A0A1J4JD15_9EUKA</name>
<dbReference type="Gene3D" id="3.30.710.10">
    <property type="entry name" value="Potassium Channel Kv1.1, Chain A"/>
    <property type="match status" value="1"/>
</dbReference>
<dbReference type="SUPFAM" id="SSF54695">
    <property type="entry name" value="POZ domain"/>
    <property type="match status" value="1"/>
</dbReference>
<dbReference type="SMART" id="SM00225">
    <property type="entry name" value="BTB"/>
    <property type="match status" value="1"/>
</dbReference>
<protein>
    <submittedName>
        <fullName evidence="2">BTB/POZ domain containing protein</fullName>
    </submittedName>
</protein>
<dbReference type="InterPro" id="IPR011333">
    <property type="entry name" value="SKP1/BTB/POZ_sf"/>
</dbReference>
<accession>A0A1J4JD15</accession>
<organism evidence="2 3">
    <name type="scientific">Tritrichomonas foetus</name>
    <dbReference type="NCBI Taxonomy" id="1144522"/>
    <lineage>
        <taxon>Eukaryota</taxon>
        <taxon>Metamonada</taxon>
        <taxon>Parabasalia</taxon>
        <taxon>Tritrichomonadida</taxon>
        <taxon>Tritrichomonadidae</taxon>
        <taxon>Tritrichomonas</taxon>
    </lineage>
</organism>
<dbReference type="Pfam" id="PF00651">
    <property type="entry name" value="BTB"/>
    <property type="match status" value="1"/>
</dbReference>
<dbReference type="RefSeq" id="XP_068348700.1">
    <property type="nucleotide sequence ID" value="XM_068495470.1"/>
</dbReference>
<dbReference type="VEuPathDB" id="TrichDB:TRFO_10462"/>
<dbReference type="InterPro" id="IPR000210">
    <property type="entry name" value="BTB/POZ_dom"/>
</dbReference>
<dbReference type="GeneID" id="94830174"/>
<dbReference type="CDD" id="cd18186">
    <property type="entry name" value="BTB_POZ_ZBTB_KLHL-like"/>
    <property type="match status" value="1"/>
</dbReference>
<dbReference type="AlphaFoldDB" id="A0A1J4JD15"/>
<dbReference type="Proteomes" id="UP000179807">
    <property type="component" value="Unassembled WGS sequence"/>
</dbReference>
<dbReference type="PROSITE" id="PS50097">
    <property type="entry name" value="BTB"/>
    <property type="match status" value="1"/>
</dbReference>
<evidence type="ECO:0000313" key="2">
    <source>
        <dbReference type="EMBL" id="OHS95563.1"/>
    </source>
</evidence>
<reference evidence="2" key="1">
    <citation type="submission" date="2016-10" db="EMBL/GenBank/DDBJ databases">
        <authorList>
            <person name="Benchimol M."/>
            <person name="Almeida L.G."/>
            <person name="Vasconcelos A.T."/>
            <person name="Perreira-Neves A."/>
            <person name="Rosa I.A."/>
            <person name="Tasca T."/>
            <person name="Bogo M.R."/>
            <person name="de Souza W."/>
        </authorList>
    </citation>
    <scope>NUCLEOTIDE SEQUENCE [LARGE SCALE GENOMIC DNA]</scope>
    <source>
        <strain evidence="2">K</strain>
    </source>
</reference>
<sequence>MIKSMKTRLFSNKFLYFREKNLFLDCVYYVNQTPFRAHRIVLAQYSTLFLEYFCRSNSKIGEFSIPYNEPLFNRIVDFFYREAISINETNPTELMELLSMAYIYDIPTLILIVKSLIKQNLQKIKNVNEILEYTRYYKTVKLNSCADQFQCIGNYYNNFMKSQKMFVDVFVQNFHSFIDSNLSGITPFLLSELLKRQVLSIDKKAQIIDNFAKNYGELTNEECQHLESVIDWNENYNSYSLFAEFQMDWVTSSISRDKISQTLDSRRITIDSFRSTIENFPSHILSNDFQNQDENDNIFSNWYSISWLEEIRNAKGQQNISDCKLFNFLSNIGFDCEQKMVNPLNYSFVESECSPSLRGFEDFKIFEPKIPNNSYYVGNPACFSLEEKPVQAGFRFPQFRFIIDYVEIYSKIGNSYKCPEKLMLFLDENEISSEKSHDGIITFSLNNPIEAKKVVVRLDNNNIFSALRISDINIRGRFSPYV</sequence>